<dbReference type="CDD" id="cd17040">
    <property type="entry name" value="Ubl_MoaD_like"/>
    <property type="match status" value="1"/>
</dbReference>
<gene>
    <name evidence="1" type="ordered locus">Desmu_0931</name>
</gene>
<dbReference type="InterPro" id="IPR010038">
    <property type="entry name" value="MoaD_arc-typ"/>
</dbReference>
<dbReference type="KEGG" id="dmu:Desmu_0931"/>
<dbReference type="eggNOG" id="arCOG00536">
    <property type="taxonomic scope" value="Archaea"/>
</dbReference>
<dbReference type="NCBIfam" id="TIGR01687">
    <property type="entry name" value="moaD_arch"/>
    <property type="match status" value="1"/>
</dbReference>
<dbReference type="Gene3D" id="3.10.20.30">
    <property type="match status" value="1"/>
</dbReference>
<dbReference type="InterPro" id="IPR012675">
    <property type="entry name" value="Beta-grasp_dom_sf"/>
</dbReference>
<dbReference type="SUPFAM" id="SSF54285">
    <property type="entry name" value="MoaD/ThiS"/>
    <property type="match status" value="1"/>
</dbReference>
<reference evidence="1 2" key="2">
    <citation type="journal article" date="2011" name="Stand. Genomic Sci.">
        <title>Complete genome sequence of Desulfurococcus mucosus type strain (O7/1).</title>
        <authorList>
            <person name="Wirth R."/>
            <person name="Chertkov O."/>
            <person name="Held B."/>
            <person name="Lapidus A."/>
            <person name="Nolan M."/>
            <person name="Lucas S."/>
            <person name="Hammon N."/>
            <person name="Deshpande S."/>
            <person name="Cheng J.F."/>
            <person name="Tapia R."/>
            <person name="Han C."/>
            <person name="Goodwin L."/>
            <person name="Pitluck S."/>
            <person name="Liolios K."/>
            <person name="Ioanna P."/>
            <person name="Ivanova N."/>
            <person name="Mavromatis K."/>
            <person name="Mikhailova N."/>
            <person name="Pati A."/>
            <person name="Chen A."/>
            <person name="Palaniappan K."/>
            <person name="Land M."/>
            <person name="Hauser L."/>
            <person name="Chang Y.J."/>
            <person name="Jeffries C.D."/>
            <person name="Bilek Y."/>
            <person name="Hader T."/>
            <person name="Rohde M."/>
            <person name="Spring S."/>
            <person name="Sikorski J."/>
            <person name="Goker M."/>
            <person name="Woyke T."/>
            <person name="Bristow J."/>
            <person name="Eisen J.A."/>
            <person name="Markowitz V."/>
            <person name="Hugenholtz P."/>
            <person name="Kyrpides N.C."/>
            <person name="Klenk H.P."/>
        </authorList>
    </citation>
    <scope>NUCLEOTIDE SEQUENCE [LARGE SCALE GENOMIC DNA]</scope>
    <source>
        <strain evidence="2">ATCC 35584 / DSM 2162 / JCM 9187 / O7/1</strain>
    </source>
</reference>
<dbReference type="InterPro" id="IPR003749">
    <property type="entry name" value="ThiS/MoaD-like"/>
</dbReference>
<accession>E8R9Q8</accession>
<protein>
    <submittedName>
        <fullName evidence="1">MoaD family protein</fullName>
    </submittedName>
</protein>
<dbReference type="Pfam" id="PF02597">
    <property type="entry name" value="ThiS"/>
    <property type="match status" value="1"/>
</dbReference>
<reference evidence="2" key="1">
    <citation type="submission" date="2010-11" db="EMBL/GenBank/DDBJ databases">
        <title>The complete genome of Desulfurococcus mucosus DSM 2162.</title>
        <authorList>
            <consortium name="US DOE Joint Genome Institute (JGI-PGF)"/>
            <person name="Lucas S."/>
            <person name="Copeland A."/>
            <person name="Lapidus A."/>
            <person name="Bruce D."/>
            <person name="Goodwin L."/>
            <person name="Pitluck S."/>
            <person name="Kyrpides N."/>
            <person name="Mavromatis K."/>
            <person name="Pagani I."/>
            <person name="Ivanova N."/>
            <person name="Ovchinnikova G."/>
            <person name="Chertkov O."/>
            <person name="Held B."/>
            <person name="Brettin T."/>
            <person name="Detter J.C."/>
            <person name="Tapia R."/>
            <person name="Han C."/>
            <person name="Land M."/>
            <person name="Hauser L."/>
            <person name="Markowitz V."/>
            <person name="Cheng J.-F."/>
            <person name="Hugenholtz P."/>
            <person name="Woyke T."/>
            <person name="Wu D."/>
            <person name="Wirth R."/>
            <person name="Bilek Y."/>
            <person name="Hader T."/>
            <person name="Klenk H.-P."/>
            <person name="Eisen J.A."/>
        </authorList>
    </citation>
    <scope>NUCLEOTIDE SEQUENCE [LARGE SCALE GENOMIC DNA]</scope>
    <source>
        <strain evidence="2">ATCC 35584 / DSM 2162 / JCM 9187 / O7/1</strain>
    </source>
</reference>
<evidence type="ECO:0000313" key="2">
    <source>
        <dbReference type="Proteomes" id="UP000001068"/>
    </source>
</evidence>
<dbReference type="HOGENOM" id="CLU_114601_1_2_2"/>
<organism evidence="1 2">
    <name type="scientific">Desulfurococcus mucosus (strain ATCC 35584 / DSM 2162 / JCM 9187 / O7/1)</name>
    <dbReference type="NCBI Taxonomy" id="765177"/>
    <lineage>
        <taxon>Archaea</taxon>
        <taxon>Thermoproteota</taxon>
        <taxon>Thermoprotei</taxon>
        <taxon>Desulfurococcales</taxon>
        <taxon>Desulfurococcaceae</taxon>
        <taxon>Desulfurococcus</taxon>
    </lineage>
</organism>
<evidence type="ECO:0000313" key="1">
    <source>
        <dbReference type="EMBL" id="ADV65234.1"/>
    </source>
</evidence>
<dbReference type="EMBL" id="CP002363">
    <property type="protein sequence ID" value="ADV65234.1"/>
    <property type="molecule type" value="Genomic_DNA"/>
</dbReference>
<dbReference type="AlphaFoldDB" id="E8R9Q8"/>
<dbReference type="Proteomes" id="UP000001068">
    <property type="component" value="Chromosome"/>
</dbReference>
<dbReference type="STRING" id="765177.Desmu_0931"/>
<name>E8R9Q8_DESM0</name>
<keyword evidence="2" id="KW-1185">Reference proteome</keyword>
<sequence length="96" mass="10879">MRGRKIVRVRVKYMLWLESKTGLREEVVEVGDNCRLRDLVKMLGERHTALSRLIGELLHGESGIIVLHNSRTPEEGMDTPLRDMDEVVLMPPVSGG</sequence>
<proteinExistence type="predicted"/>
<dbReference type="InterPro" id="IPR016155">
    <property type="entry name" value="Mopterin_synth/thiamin_S_b"/>
</dbReference>